<accession>U5QQJ8</accession>
<dbReference type="NCBIfam" id="TIGR00797">
    <property type="entry name" value="matE"/>
    <property type="match status" value="1"/>
</dbReference>
<evidence type="ECO:0000313" key="7">
    <source>
        <dbReference type="EMBL" id="AGY59960.1"/>
    </source>
</evidence>
<dbReference type="GO" id="GO:0015297">
    <property type="term" value="F:antiporter activity"/>
    <property type="evidence" value="ECO:0007669"/>
    <property type="project" value="InterPro"/>
</dbReference>
<comment type="similarity">
    <text evidence="2">Belongs to the multi antimicrobial extrusion (MATE) (TC 2.A.66.1) family.</text>
</comment>
<dbReference type="AlphaFoldDB" id="U5QQJ8"/>
<dbReference type="GO" id="GO:0005886">
    <property type="term" value="C:plasma membrane"/>
    <property type="evidence" value="ECO:0007669"/>
    <property type="project" value="TreeGrafter"/>
</dbReference>
<dbReference type="InterPro" id="IPR002528">
    <property type="entry name" value="MATE_fam"/>
</dbReference>
<sequence length="442" mass="47702">MLPSWLSSAIAPRFWRLALVNILSNVMVPVAGLVDVAFLGHLTEVRHLAGVALATVLFDFLYWSFGFLRMSTTGLTAQASGRADAERVVLIGVRHWLVALGLGVALVLLQWPLREVGFALMSATPAVKEAGRQFFDVLIWAAPATLINFVLVGWFLGREQSGRVLALTAVNGLANIVFDYLFIVQWHWQSAGAGAATATSQYLALAVGMVFALGQVGPKELRRAAPFLFDAKELKAIFQLNRDLFIRTFALVSAFALFTNLGAALGTDIVAANAVLLQVVTVGAYFVDGFALATESLAGYFKGEGNPGKLRELLWLSGTASFTSGLGFALVFVVLPGPLFALLSNQPAVLDQLGSFVPWLLPVMAIGSIAWMLDGYFLGLTESRVLRTTTLVAVVCFLPFAWFAWHYHSPHLLWLALAAFMAGRAIPLALCVSATLTRSQPT</sequence>
<feature type="transmembrane region" description="Helical" evidence="6">
    <location>
        <begin position="48"/>
        <end position="68"/>
    </location>
</feature>
<dbReference type="KEGG" id="glj:GKIL_3714"/>
<dbReference type="STRING" id="1183438.GKIL_3714"/>
<evidence type="ECO:0000256" key="6">
    <source>
        <dbReference type="SAM" id="Phobius"/>
    </source>
</evidence>
<evidence type="ECO:0000256" key="4">
    <source>
        <dbReference type="ARBA" id="ARBA00022989"/>
    </source>
</evidence>
<feature type="transmembrane region" description="Helical" evidence="6">
    <location>
        <begin position="356"/>
        <end position="373"/>
    </location>
</feature>
<dbReference type="InterPro" id="IPR044644">
    <property type="entry name" value="DinF-like"/>
</dbReference>
<keyword evidence="5 6" id="KW-0472">Membrane</keyword>
<feature type="transmembrane region" description="Helical" evidence="6">
    <location>
        <begin position="269"/>
        <end position="292"/>
    </location>
</feature>
<keyword evidence="3 6" id="KW-0812">Transmembrane</keyword>
<comment type="subcellular location">
    <subcellularLocation>
        <location evidence="1">Membrane</location>
        <topology evidence="1">Multi-pass membrane protein</topology>
    </subcellularLocation>
</comment>
<evidence type="ECO:0000256" key="2">
    <source>
        <dbReference type="ARBA" id="ARBA00010199"/>
    </source>
</evidence>
<reference evidence="7 8" key="1">
    <citation type="journal article" date="2013" name="PLoS ONE">
        <title>Cultivation and Complete Genome Sequencing of Gloeobacter kilaueensis sp. nov., from a Lava Cave in Kilauea Caldera, Hawai'i.</title>
        <authorList>
            <person name="Saw J.H."/>
            <person name="Schatz M."/>
            <person name="Brown M.V."/>
            <person name="Kunkel D.D."/>
            <person name="Foster J.S."/>
            <person name="Shick H."/>
            <person name="Christensen S."/>
            <person name="Hou S."/>
            <person name="Wan X."/>
            <person name="Donachie S.P."/>
        </authorList>
    </citation>
    <scope>NUCLEOTIDE SEQUENCE [LARGE SCALE GENOMIC DNA]</scope>
    <source>
        <strain evidence="8">JS</strain>
    </source>
</reference>
<evidence type="ECO:0000256" key="5">
    <source>
        <dbReference type="ARBA" id="ARBA00023136"/>
    </source>
</evidence>
<dbReference type="RefSeq" id="WP_023175276.1">
    <property type="nucleotide sequence ID" value="NC_022600.1"/>
</dbReference>
<gene>
    <name evidence="7" type="primary">vmrA</name>
    <name evidence="7" type="ORF">GKIL_3714</name>
</gene>
<keyword evidence="4 6" id="KW-1133">Transmembrane helix</keyword>
<dbReference type="HOGENOM" id="CLU_012893_16_0_3"/>
<protein>
    <submittedName>
        <fullName evidence="7">DNA-damage-inducible protein F</fullName>
    </submittedName>
</protein>
<feature type="transmembrane region" description="Helical" evidence="6">
    <location>
        <begin position="88"/>
        <end position="111"/>
    </location>
</feature>
<dbReference type="PANTHER" id="PTHR42893:SF46">
    <property type="entry name" value="PROTEIN DETOXIFICATION 44, CHLOROPLASTIC"/>
    <property type="match status" value="1"/>
</dbReference>
<keyword evidence="8" id="KW-1185">Reference proteome</keyword>
<feature type="transmembrane region" description="Helical" evidence="6">
    <location>
        <begin position="385"/>
        <end position="405"/>
    </location>
</feature>
<feature type="transmembrane region" description="Helical" evidence="6">
    <location>
        <begin position="164"/>
        <end position="188"/>
    </location>
</feature>
<feature type="transmembrane region" description="Helical" evidence="6">
    <location>
        <begin position="194"/>
        <end position="213"/>
    </location>
</feature>
<dbReference type="PANTHER" id="PTHR42893">
    <property type="entry name" value="PROTEIN DETOXIFICATION 44, CHLOROPLASTIC-RELATED"/>
    <property type="match status" value="1"/>
</dbReference>
<dbReference type="PATRIC" id="fig|1183438.3.peg.3650"/>
<dbReference type="Proteomes" id="UP000017396">
    <property type="component" value="Chromosome"/>
</dbReference>
<feature type="transmembrane region" description="Helical" evidence="6">
    <location>
        <begin position="244"/>
        <end position="263"/>
    </location>
</feature>
<feature type="transmembrane region" description="Helical" evidence="6">
    <location>
        <begin position="137"/>
        <end position="157"/>
    </location>
</feature>
<feature type="transmembrane region" description="Helical" evidence="6">
    <location>
        <begin position="313"/>
        <end position="336"/>
    </location>
</feature>
<dbReference type="EMBL" id="CP003587">
    <property type="protein sequence ID" value="AGY59960.1"/>
    <property type="molecule type" value="Genomic_DNA"/>
</dbReference>
<dbReference type="Pfam" id="PF01554">
    <property type="entry name" value="MatE"/>
    <property type="match status" value="2"/>
</dbReference>
<dbReference type="CDD" id="cd13136">
    <property type="entry name" value="MATE_DinF_like"/>
    <property type="match status" value="1"/>
</dbReference>
<dbReference type="eggNOG" id="COG0534">
    <property type="taxonomic scope" value="Bacteria"/>
</dbReference>
<name>U5QQJ8_GLOK1</name>
<feature type="transmembrane region" description="Helical" evidence="6">
    <location>
        <begin position="411"/>
        <end position="436"/>
    </location>
</feature>
<feature type="transmembrane region" description="Helical" evidence="6">
    <location>
        <begin position="20"/>
        <end position="42"/>
    </location>
</feature>
<evidence type="ECO:0000256" key="1">
    <source>
        <dbReference type="ARBA" id="ARBA00004141"/>
    </source>
</evidence>
<dbReference type="GO" id="GO:0042910">
    <property type="term" value="F:xenobiotic transmembrane transporter activity"/>
    <property type="evidence" value="ECO:0007669"/>
    <property type="project" value="InterPro"/>
</dbReference>
<evidence type="ECO:0000256" key="3">
    <source>
        <dbReference type="ARBA" id="ARBA00022692"/>
    </source>
</evidence>
<proteinExistence type="inferred from homology"/>
<organism evidence="7 8">
    <name type="scientific">Gloeobacter kilaueensis (strain ATCC BAA-2537 / CCAP 1431/1 / ULC 316 / JS1)</name>
    <dbReference type="NCBI Taxonomy" id="1183438"/>
    <lineage>
        <taxon>Bacteria</taxon>
        <taxon>Bacillati</taxon>
        <taxon>Cyanobacteriota</taxon>
        <taxon>Cyanophyceae</taxon>
        <taxon>Gloeobacterales</taxon>
        <taxon>Gloeobacteraceae</taxon>
        <taxon>Gloeobacter</taxon>
    </lineage>
</organism>
<evidence type="ECO:0000313" key="8">
    <source>
        <dbReference type="Proteomes" id="UP000017396"/>
    </source>
</evidence>